<accession>A0A3N4YWZ1</accession>
<feature type="domain" description="Peptidase M4" evidence="10">
    <location>
        <begin position="81"/>
        <end position="182"/>
    </location>
</feature>
<dbReference type="PANTHER" id="PTHR43579">
    <property type="match status" value="1"/>
</dbReference>
<dbReference type="GO" id="GO:0004222">
    <property type="term" value="F:metalloendopeptidase activity"/>
    <property type="evidence" value="ECO:0007669"/>
    <property type="project" value="UniProtKB-UniRule"/>
</dbReference>
<organism evidence="12 13">
    <name type="scientific">Myceligenerans xiligouense</name>
    <dbReference type="NCBI Taxonomy" id="253184"/>
    <lineage>
        <taxon>Bacteria</taxon>
        <taxon>Bacillati</taxon>
        <taxon>Actinomycetota</taxon>
        <taxon>Actinomycetes</taxon>
        <taxon>Micrococcales</taxon>
        <taxon>Promicromonosporaceae</taxon>
        <taxon>Myceligenerans</taxon>
    </lineage>
</organism>
<evidence type="ECO:0000259" key="10">
    <source>
        <dbReference type="Pfam" id="PF01447"/>
    </source>
</evidence>
<name>A0A3N4YWZ1_9MICO</name>
<evidence type="ECO:0000256" key="8">
    <source>
        <dbReference type="RuleBase" id="RU366073"/>
    </source>
</evidence>
<dbReference type="CDD" id="cd09597">
    <property type="entry name" value="M4_TLP"/>
    <property type="match status" value="1"/>
</dbReference>
<evidence type="ECO:0000259" key="11">
    <source>
        <dbReference type="Pfam" id="PF02868"/>
    </source>
</evidence>
<sequence length="470" mass="50101">MSRSGFIPPYLLQQVAEAVSSGLLAEPDLRVACRHTMDLDAGFRAGRSAHRARTQAADPEQAGPEEPTALAWTVHTAGNTQTLPGDPVRDETDESPSGDVTVDEAWDGIRASLDMFREAFGRTSYDDAGARVSATVHYGQDYQNAFWDGTQLVFGDGDGRVFNRFTIAVDILAHELGHAVTEHTAGLVYRDQPGALNESMSDVFGSCLKQRVLGQDATEADWLIGEGLFTDTVRGKALRSMSEPGTAYDDPVLGSDPQPGHMDDYVDTRDDNGGVHINSGIPNRAFHLAATGIGGSSTEGAGKIWYDALLTVGPTTDFAGFAAATVAVAGEHADVVREAWAGVGVVTDDGAGEPADRPDEHTPAEQPSGTREPAGVVEVRRSGGFAGITVTSSVDLDGDDPRVGEVRTLVHRVDITLLEHEAAAWAERPGRPDAFTYVIVWDGHEVAVPEDHATPDLLRLADLILSARDR</sequence>
<keyword evidence="3" id="KW-0479">Metal-binding</keyword>
<evidence type="ECO:0000256" key="9">
    <source>
        <dbReference type="SAM" id="MobiDB-lite"/>
    </source>
</evidence>
<feature type="compositionally biased region" description="Basic and acidic residues" evidence="9">
    <location>
        <begin position="261"/>
        <end position="273"/>
    </location>
</feature>
<evidence type="ECO:0000256" key="5">
    <source>
        <dbReference type="ARBA" id="ARBA00022833"/>
    </source>
</evidence>
<dbReference type="Pfam" id="PF02868">
    <property type="entry name" value="Peptidase_M4_C"/>
    <property type="match status" value="1"/>
</dbReference>
<keyword evidence="5 8" id="KW-0862">Zinc</keyword>
<feature type="active site" evidence="7">
    <location>
        <position position="175"/>
    </location>
</feature>
<dbReference type="InterPro" id="IPR052759">
    <property type="entry name" value="Metalloprotease_M4"/>
</dbReference>
<comment type="subcellular location">
    <subcellularLocation>
        <location evidence="8">Secreted</location>
    </subcellularLocation>
</comment>
<proteinExistence type="inferred from homology"/>
<dbReference type="AlphaFoldDB" id="A0A3N4YWZ1"/>
<keyword evidence="2 8" id="KW-0645">Protease</keyword>
<comment type="caution">
    <text evidence="12">The sequence shown here is derived from an EMBL/GenBank/DDBJ whole genome shotgun (WGS) entry which is preliminary data.</text>
</comment>
<dbReference type="PANTHER" id="PTHR43579:SF1">
    <property type="entry name" value="NEUTRAL METALLOPROTEINASE"/>
    <property type="match status" value="1"/>
</dbReference>
<evidence type="ECO:0000313" key="12">
    <source>
        <dbReference type="EMBL" id="RPF23190.1"/>
    </source>
</evidence>
<dbReference type="EC" id="3.4.24.-" evidence="8"/>
<dbReference type="Pfam" id="PF20242">
    <property type="entry name" value="Emfourin"/>
    <property type="match status" value="1"/>
</dbReference>
<comment type="similarity">
    <text evidence="1 8">Belongs to the peptidase M4 family.</text>
</comment>
<dbReference type="Proteomes" id="UP000280501">
    <property type="component" value="Unassembled WGS sequence"/>
</dbReference>
<evidence type="ECO:0000256" key="2">
    <source>
        <dbReference type="ARBA" id="ARBA00022670"/>
    </source>
</evidence>
<keyword evidence="6 8" id="KW-0482">Metalloprotease</keyword>
<dbReference type="RefSeq" id="WP_170177131.1">
    <property type="nucleotide sequence ID" value="NZ_RKQZ01000001.1"/>
</dbReference>
<dbReference type="GO" id="GO:0006508">
    <property type="term" value="P:proteolysis"/>
    <property type="evidence" value="ECO:0007669"/>
    <property type="project" value="UniProtKB-KW"/>
</dbReference>
<evidence type="ECO:0000313" key="13">
    <source>
        <dbReference type="Proteomes" id="UP000280501"/>
    </source>
</evidence>
<keyword evidence="4 8" id="KW-0378">Hydrolase</keyword>
<dbReference type="InterPro" id="IPR001570">
    <property type="entry name" value="Peptidase_M4_C_domain"/>
</dbReference>
<dbReference type="Gene3D" id="1.10.390.10">
    <property type="entry name" value="Neutral Protease Domain 2"/>
    <property type="match status" value="1"/>
</dbReference>
<feature type="active site" description="Proton donor" evidence="7">
    <location>
        <position position="276"/>
    </location>
</feature>
<dbReference type="Pfam" id="PF01447">
    <property type="entry name" value="Peptidase_M4"/>
    <property type="match status" value="1"/>
</dbReference>
<feature type="domain" description="Peptidase M4 C-terminal" evidence="11">
    <location>
        <begin position="185"/>
        <end position="345"/>
    </location>
</feature>
<evidence type="ECO:0000256" key="3">
    <source>
        <dbReference type="ARBA" id="ARBA00022723"/>
    </source>
</evidence>
<dbReference type="GO" id="GO:0005576">
    <property type="term" value="C:extracellular region"/>
    <property type="evidence" value="ECO:0007669"/>
    <property type="project" value="UniProtKB-SubCell"/>
</dbReference>
<keyword evidence="8" id="KW-0964">Secreted</keyword>
<gene>
    <name evidence="12" type="ORF">EDD34_3872</name>
</gene>
<comment type="function">
    <text evidence="8">Extracellular zinc metalloprotease.</text>
</comment>
<dbReference type="InterPro" id="IPR023612">
    <property type="entry name" value="Peptidase_M4"/>
</dbReference>
<dbReference type="InterPro" id="IPR049457">
    <property type="entry name" value="Emfourin"/>
</dbReference>
<feature type="compositionally biased region" description="Basic and acidic residues" evidence="9">
    <location>
        <begin position="354"/>
        <end position="363"/>
    </location>
</feature>
<feature type="region of interest" description="Disordered" evidence="9">
    <location>
        <begin position="78"/>
        <end position="101"/>
    </location>
</feature>
<evidence type="ECO:0000256" key="4">
    <source>
        <dbReference type="ARBA" id="ARBA00022801"/>
    </source>
</evidence>
<protein>
    <recommendedName>
        <fullName evidence="8">Neutral metalloproteinase</fullName>
        <ecNumber evidence="8">3.4.24.-</ecNumber>
    </recommendedName>
</protein>
<feature type="compositionally biased region" description="Acidic residues" evidence="9">
    <location>
        <begin position="91"/>
        <end position="101"/>
    </location>
</feature>
<dbReference type="GO" id="GO:0046872">
    <property type="term" value="F:metal ion binding"/>
    <property type="evidence" value="ECO:0007669"/>
    <property type="project" value="UniProtKB-UniRule"/>
</dbReference>
<comment type="cofactor">
    <cofactor evidence="8">
        <name>Zn(2+)</name>
        <dbReference type="ChEBI" id="CHEBI:29105"/>
    </cofactor>
</comment>
<dbReference type="Gene3D" id="3.10.170.10">
    <property type="match status" value="1"/>
</dbReference>
<keyword evidence="13" id="KW-1185">Reference proteome</keyword>
<feature type="region of interest" description="Disordered" evidence="9">
    <location>
        <begin position="240"/>
        <end position="274"/>
    </location>
</feature>
<evidence type="ECO:0000256" key="7">
    <source>
        <dbReference type="PIRSR" id="PIRSR623612-1"/>
    </source>
</evidence>
<dbReference type="InterPro" id="IPR013856">
    <property type="entry name" value="Peptidase_M4_domain"/>
</dbReference>
<feature type="region of interest" description="Disordered" evidence="9">
    <location>
        <begin position="346"/>
        <end position="374"/>
    </location>
</feature>
<dbReference type="EMBL" id="RKQZ01000001">
    <property type="protein sequence ID" value="RPF23190.1"/>
    <property type="molecule type" value="Genomic_DNA"/>
</dbReference>
<dbReference type="SUPFAM" id="SSF55486">
    <property type="entry name" value="Metalloproteases ('zincins'), catalytic domain"/>
    <property type="match status" value="1"/>
</dbReference>
<dbReference type="InterPro" id="IPR027268">
    <property type="entry name" value="Peptidase_M4/M1_CTD_sf"/>
</dbReference>
<reference evidence="12 13" key="1">
    <citation type="submission" date="2018-11" db="EMBL/GenBank/DDBJ databases">
        <title>Sequencing the genomes of 1000 actinobacteria strains.</title>
        <authorList>
            <person name="Klenk H.-P."/>
        </authorList>
    </citation>
    <scope>NUCLEOTIDE SEQUENCE [LARGE SCALE GENOMIC DNA]</scope>
    <source>
        <strain evidence="12 13">DSM 15700</strain>
    </source>
</reference>
<evidence type="ECO:0000256" key="6">
    <source>
        <dbReference type="ARBA" id="ARBA00023049"/>
    </source>
</evidence>
<evidence type="ECO:0000256" key="1">
    <source>
        <dbReference type="ARBA" id="ARBA00009388"/>
    </source>
</evidence>
<dbReference type="PRINTS" id="PR00730">
    <property type="entry name" value="THERMOLYSIN"/>
</dbReference>